<reference evidence="5" key="1">
    <citation type="submission" date="2020-06" db="EMBL/GenBank/DDBJ databases">
        <title>WGS assembly of Ceratodon purpureus strain R40.</title>
        <authorList>
            <person name="Carey S.B."/>
            <person name="Jenkins J."/>
            <person name="Shu S."/>
            <person name="Lovell J.T."/>
            <person name="Sreedasyam A."/>
            <person name="Maumus F."/>
            <person name="Tiley G.P."/>
            <person name="Fernandez-Pozo N."/>
            <person name="Barry K."/>
            <person name="Chen C."/>
            <person name="Wang M."/>
            <person name="Lipzen A."/>
            <person name="Daum C."/>
            <person name="Saski C.A."/>
            <person name="Payton A.C."/>
            <person name="Mcbreen J.C."/>
            <person name="Conrad R.E."/>
            <person name="Kollar L.M."/>
            <person name="Olsson S."/>
            <person name="Huttunen S."/>
            <person name="Landis J.B."/>
            <person name="Wickett N.J."/>
            <person name="Johnson M.G."/>
            <person name="Rensing S.A."/>
            <person name="Grimwood J."/>
            <person name="Schmutz J."/>
            <person name="Mcdaniel S.F."/>
        </authorList>
    </citation>
    <scope>NUCLEOTIDE SEQUENCE</scope>
    <source>
        <strain evidence="5">R40</strain>
    </source>
</reference>
<evidence type="ECO:0000313" key="6">
    <source>
        <dbReference type="Proteomes" id="UP000822688"/>
    </source>
</evidence>
<comment type="subunit">
    <text evidence="2 4">Homodimer.</text>
</comment>
<dbReference type="Gene3D" id="2.40.480.10">
    <property type="entry name" value="Allene oxide cyclase-like"/>
    <property type="match status" value="1"/>
</dbReference>
<evidence type="ECO:0000256" key="2">
    <source>
        <dbReference type="ARBA" id="ARBA00011738"/>
    </source>
</evidence>
<keyword evidence="3 4" id="KW-0964">Secreted</keyword>
<keyword evidence="4" id="KW-0052">Apoplast</keyword>
<keyword evidence="4" id="KW-0732">Signal</keyword>
<evidence type="ECO:0000256" key="1">
    <source>
        <dbReference type="ARBA" id="ARBA00010746"/>
    </source>
</evidence>
<sequence length="185" mass="19570">MGLHPVLAATLCIFASICTVAMATKSGTLHVTHYTHEVRGGPNRTLLLSAGTNSANLSAGVGFGSVVVFDNEIREGTSNSSKLLGRASGVAIGVIRPSPATKGATRVQMHMEHIFEEGSEYDGSTISVVGIFFSLTGPWEANVPGGTGRFKGYRGYGVSAQLSETAGPPPVYIVYKWDFYLTKEK</sequence>
<gene>
    <name evidence="5" type="ORF">KC19_10G053000</name>
</gene>
<dbReference type="Proteomes" id="UP000822688">
    <property type="component" value="Chromosome 10"/>
</dbReference>
<keyword evidence="6" id="KW-1185">Reference proteome</keyword>
<dbReference type="PANTHER" id="PTHR21495">
    <property type="entry name" value="NUCLEOPORIN-RELATED"/>
    <property type="match status" value="1"/>
</dbReference>
<dbReference type="AlphaFoldDB" id="A0A8T0GKQ3"/>
<comment type="similarity">
    <text evidence="1 4">Belongs to the plant dirigent protein family.</text>
</comment>
<dbReference type="Pfam" id="PF03018">
    <property type="entry name" value="Dirigent"/>
    <property type="match status" value="1"/>
</dbReference>
<evidence type="ECO:0000256" key="4">
    <source>
        <dbReference type="RuleBase" id="RU363099"/>
    </source>
</evidence>
<comment type="caution">
    <text evidence="5">The sequence shown here is derived from an EMBL/GenBank/DDBJ whole genome shotgun (WGS) entry which is preliminary data.</text>
</comment>
<comment type="subcellular location">
    <subcellularLocation>
        <location evidence="4">Secreted</location>
        <location evidence="4">Extracellular space</location>
        <location evidence="4">Apoplast</location>
    </subcellularLocation>
</comment>
<dbReference type="GO" id="GO:0009699">
    <property type="term" value="P:phenylpropanoid biosynthetic process"/>
    <property type="evidence" value="ECO:0007669"/>
    <property type="project" value="UniProtKB-ARBA"/>
</dbReference>
<accession>A0A8T0GKQ3</accession>
<organism evidence="5 6">
    <name type="scientific">Ceratodon purpureus</name>
    <name type="common">Fire moss</name>
    <name type="synonym">Dicranum purpureum</name>
    <dbReference type="NCBI Taxonomy" id="3225"/>
    <lineage>
        <taxon>Eukaryota</taxon>
        <taxon>Viridiplantae</taxon>
        <taxon>Streptophyta</taxon>
        <taxon>Embryophyta</taxon>
        <taxon>Bryophyta</taxon>
        <taxon>Bryophytina</taxon>
        <taxon>Bryopsida</taxon>
        <taxon>Dicranidae</taxon>
        <taxon>Pseudoditrichales</taxon>
        <taxon>Ditrichaceae</taxon>
        <taxon>Ceratodon</taxon>
    </lineage>
</organism>
<protein>
    <recommendedName>
        <fullName evidence="4">Dirigent protein</fullName>
    </recommendedName>
</protein>
<feature type="signal peptide" evidence="4">
    <location>
        <begin position="1"/>
        <end position="23"/>
    </location>
</feature>
<comment type="function">
    <text evidence="4">Dirigent proteins impart stereoselectivity on the phenoxy radical-coupling reaction, yielding optically active lignans from two molecules of coniferyl alcohol in the biosynthesis of lignans, flavonolignans, and alkaloids and thus plays a central role in plant secondary metabolism.</text>
</comment>
<proteinExistence type="inferred from homology"/>
<name>A0A8T0GKQ3_CERPU</name>
<dbReference type="OrthoDB" id="1928589at2759"/>
<dbReference type="EMBL" id="CM026431">
    <property type="protein sequence ID" value="KAG0558769.1"/>
    <property type="molecule type" value="Genomic_DNA"/>
</dbReference>
<evidence type="ECO:0000313" key="5">
    <source>
        <dbReference type="EMBL" id="KAG0558769.1"/>
    </source>
</evidence>
<feature type="chain" id="PRO_5035962827" description="Dirigent protein" evidence="4">
    <location>
        <begin position="24"/>
        <end position="185"/>
    </location>
</feature>
<dbReference type="InterPro" id="IPR044859">
    <property type="entry name" value="Allene_oxi_cyc_Dirigent"/>
</dbReference>
<dbReference type="GO" id="GO:0048046">
    <property type="term" value="C:apoplast"/>
    <property type="evidence" value="ECO:0007669"/>
    <property type="project" value="UniProtKB-SubCell"/>
</dbReference>
<dbReference type="InterPro" id="IPR004265">
    <property type="entry name" value="Dirigent"/>
</dbReference>
<evidence type="ECO:0000256" key="3">
    <source>
        <dbReference type="ARBA" id="ARBA00022525"/>
    </source>
</evidence>